<dbReference type="Gene3D" id="2.130.10.10">
    <property type="entry name" value="YVTN repeat-like/Quinoprotein amine dehydrogenase"/>
    <property type="match status" value="2"/>
</dbReference>
<dbReference type="PANTHER" id="PTHR32215:SF0">
    <property type="entry name" value="CILIA- AND FLAGELLA-ASSOCIATED PROTEIN 57"/>
    <property type="match status" value="1"/>
</dbReference>
<dbReference type="InterPro" id="IPR015943">
    <property type="entry name" value="WD40/YVTN_repeat-like_dom_sf"/>
</dbReference>
<accession>A0A026W6V1</accession>
<evidence type="ECO:0000313" key="4">
    <source>
        <dbReference type="EMBL" id="RLU23506.1"/>
    </source>
</evidence>
<dbReference type="PANTHER" id="PTHR32215">
    <property type="entry name" value="CILIA- AND FLAGELLA-ASSOCIATED PROTEIN 57"/>
    <property type="match status" value="1"/>
</dbReference>
<reference evidence="3 5" key="1">
    <citation type="journal article" date="2014" name="Curr. Biol.">
        <title>The genome of the clonal raider ant Cerapachys biroi.</title>
        <authorList>
            <person name="Oxley P.R."/>
            <person name="Ji L."/>
            <person name="Fetter-Pruneda I."/>
            <person name="McKenzie S.K."/>
            <person name="Li C."/>
            <person name="Hu H."/>
            <person name="Zhang G."/>
            <person name="Kronauer D.J."/>
        </authorList>
    </citation>
    <scope>NUCLEOTIDE SEQUENCE [LARGE SCALE GENOMIC DNA]</scope>
</reference>
<protein>
    <submittedName>
        <fullName evidence="3">WD repeat-containing protein</fullName>
    </submittedName>
</protein>
<keyword evidence="1" id="KW-0853">WD repeat</keyword>
<keyword evidence="5" id="KW-1185">Reference proteome</keyword>
<keyword evidence="2" id="KW-0175">Coiled coil</keyword>
<dbReference type="SUPFAM" id="SSF50978">
    <property type="entry name" value="WD40 repeat-like"/>
    <property type="match status" value="1"/>
</dbReference>
<dbReference type="STRING" id="2015173.A0A026W6V1"/>
<dbReference type="Proteomes" id="UP000053097">
    <property type="component" value="Unassembled WGS sequence"/>
</dbReference>
<dbReference type="InterPro" id="IPR036322">
    <property type="entry name" value="WD40_repeat_dom_sf"/>
</dbReference>
<sequence>MAVSLQTRVFYGLKTDIAGNVHYITDTEILYPVGNVLAVHNISQRHQKLIRLPDKYHVNVICISPNKKYAALCEAGDKPTVSIYDLNSLKRRKLLGIPYDAPGVTRFTCLNFTFDNKYLAAVTGEPDQTMLFYNWEKGKVESTFKLANPQNPLAITEVLACNPSDAVVVAVGGPHTFKFLTCSDSVWRPYGFSKAENIIVCSMTWLNGDRLLAGTVDGRVLYLENGDLKNIYRMTDAVSMNLKIREEYVMPAAATASQMILGETRDEDAWQQNVRCLVAFPRGFAYAHGAGTIVMFEKEGKHKYVKRNVYVIPSRVTKHDDPTLNMVNMVDVNPSYDRLIVTTGWSQLFCATLWGPDLQMDPEPQTLRIMGEPLHHGPISDLDTCAWKPVFMTCGELDRSVRLWNFETESLILLKRYSEDICGIALHPMGLFCLIGFSDKLRFMSILIDDLLPMHEIAIRSCRTMRFSHGGHLFAAVNGNIVQVYTTIAFHNPFVLKGHTGKVKALLWSRTDLKMLSLGTEDAIYEWDMTTGTRSGEIILKGMNLRDIALSSDASFAHCIAQDDHIREIKENEVIREFRLPNKKMHQIIMGKDDLVLFITSPGGFIISLKSPLQTPVESTDFHMHCVDVTKIALTYNENCLISVARDGSLCIWKLHYPEGKIVKISRDLPYTKEVLIGQGDLEDKIHTIQNLTVRMRELETEHAYKLRQIDVQHNDKLRDVHHGYCEAIRELRDKIEKLQEDHVNEINNINVEIVKMKTAHAEAMQRMEHDYEVKLIVEYDKYQAFEGRTNVMRENYEKQLRDLEKRDAEELQKAVTKYEALLHERKVQLEEASDEMANKERVHEHLMAQTEDDADREILSIRTNYENLLYEERQSNLKLKGEAGVMRNKFLASQKDVDDLKRQVHRVQGEYAQFHRNIQDLEKQIAGLKKEISEKDATVQDKEQQIHDIKRTNQELEKFKFVLNYKIQELENQIEPRDREIAELKESIRDIETELRNLREVNAKLELQLQEAREKLHAARREVDCERHASKLCQQLLQRIRVDIFDVAGLVQEPNALKTAVNDLHHKYSADEEVLRSREADQAALCEVIKQRDYLERTVASLKKQAFKDTSTGDKGLRKMTEENSTLIVELNALRENLKEAREYILHMESLLGLTRRDVRPTEARKLLEQAYHGYEELSKKYTTQMREYQQIISVLKEDIQRLLSKVPCEETEEEKGPS</sequence>
<evidence type="ECO:0000313" key="5">
    <source>
        <dbReference type="Proteomes" id="UP000053097"/>
    </source>
</evidence>
<dbReference type="SMART" id="SM00320">
    <property type="entry name" value="WD40"/>
    <property type="match status" value="4"/>
</dbReference>
<dbReference type="EMBL" id="KK107372">
    <property type="protein sequence ID" value="EZA51703.1"/>
    <property type="molecule type" value="Genomic_DNA"/>
</dbReference>
<dbReference type="InterPro" id="IPR001680">
    <property type="entry name" value="WD40_rpt"/>
</dbReference>
<evidence type="ECO:0000256" key="1">
    <source>
        <dbReference type="PROSITE-ProRule" id="PRU00221"/>
    </source>
</evidence>
<feature type="coiled-coil region" evidence="2">
    <location>
        <begin position="794"/>
        <end position="850"/>
    </location>
</feature>
<feature type="coiled-coil region" evidence="2">
    <location>
        <begin position="898"/>
        <end position="1030"/>
    </location>
</feature>
<feature type="repeat" description="WD" evidence="1">
    <location>
        <begin position="496"/>
        <end position="537"/>
    </location>
</feature>
<reference evidence="4" key="3">
    <citation type="submission" date="2018-07" db="EMBL/GenBank/DDBJ databases">
        <authorList>
            <person name="Mckenzie S.K."/>
            <person name="Kronauer D.J.C."/>
        </authorList>
    </citation>
    <scope>NUCLEOTIDE SEQUENCE</scope>
    <source>
        <strain evidence="4">Clonal line C1</strain>
    </source>
</reference>
<dbReference type="AlphaFoldDB" id="A0A026W6V1"/>
<organism evidence="3 5">
    <name type="scientific">Ooceraea biroi</name>
    <name type="common">Clonal raider ant</name>
    <name type="synonym">Cerapachys biroi</name>
    <dbReference type="NCBI Taxonomy" id="2015173"/>
    <lineage>
        <taxon>Eukaryota</taxon>
        <taxon>Metazoa</taxon>
        <taxon>Ecdysozoa</taxon>
        <taxon>Arthropoda</taxon>
        <taxon>Hexapoda</taxon>
        <taxon>Insecta</taxon>
        <taxon>Pterygota</taxon>
        <taxon>Neoptera</taxon>
        <taxon>Endopterygota</taxon>
        <taxon>Hymenoptera</taxon>
        <taxon>Apocrita</taxon>
        <taxon>Aculeata</taxon>
        <taxon>Formicoidea</taxon>
        <taxon>Formicidae</taxon>
        <taxon>Dorylinae</taxon>
        <taxon>Ooceraea</taxon>
    </lineage>
</organism>
<dbReference type="OMA" id="FPHCNAV"/>
<evidence type="ECO:0000313" key="3">
    <source>
        <dbReference type="EMBL" id="EZA51703.1"/>
    </source>
</evidence>
<dbReference type="Pfam" id="PF00400">
    <property type="entry name" value="WD40"/>
    <property type="match status" value="1"/>
</dbReference>
<dbReference type="EMBL" id="QOIP01000004">
    <property type="protein sequence ID" value="RLU23506.1"/>
    <property type="molecule type" value="Genomic_DNA"/>
</dbReference>
<name>A0A026W6V1_OOCBI</name>
<dbReference type="Gene3D" id="1.10.287.1490">
    <property type="match status" value="1"/>
</dbReference>
<evidence type="ECO:0000256" key="2">
    <source>
        <dbReference type="SAM" id="Coils"/>
    </source>
</evidence>
<dbReference type="Proteomes" id="UP000279307">
    <property type="component" value="Chromosome 4"/>
</dbReference>
<dbReference type="InterPro" id="IPR052993">
    <property type="entry name" value="CFA-57"/>
</dbReference>
<dbReference type="PROSITE" id="PS50082">
    <property type="entry name" value="WD_REPEATS_2"/>
    <property type="match status" value="1"/>
</dbReference>
<reference evidence="4" key="2">
    <citation type="journal article" date="2018" name="Genome Res.">
        <title>The genomic architecture and molecular evolution of ant odorant receptors.</title>
        <authorList>
            <person name="McKenzie S.K."/>
            <person name="Kronauer D.J.C."/>
        </authorList>
    </citation>
    <scope>NUCLEOTIDE SEQUENCE [LARGE SCALE GENOMIC DNA]</scope>
    <source>
        <strain evidence="4">Clonal line C1</strain>
    </source>
</reference>
<proteinExistence type="predicted"/>
<dbReference type="OrthoDB" id="10251741at2759"/>
<feature type="coiled-coil region" evidence="2">
    <location>
        <begin position="1118"/>
        <end position="1152"/>
    </location>
</feature>
<feature type="coiled-coil region" evidence="2">
    <location>
        <begin position="682"/>
        <end position="749"/>
    </location>
</feature>
<gene>
    <name evidence="4" type="ORF">DMN91_003711</name>
    <name evidence="3" type="ORF">X777_09459</name>
</gene>